<comment type="subcellular location">
    <subcellularLocation>
        <location evidence="1">Cell membrane</location>
        <topology evidence="1">Multi-pass membrane protein</topology>
    </subcellularLocation>
</comment>
<feature type="domain" description="Major facilitator superfamily (MFS) profile" evidence="7">
    <location>
        <begin position="11"/>
        <end position="392"/>
    </location>
</feature>
<dbReference type="InterPro" id="IPR052714">
    <property type="entry name" value="MFS_Exporter"/>
</dbReference>
<evidence type="ECO:0000313" key="9">
    <source>
        <dbReference type="Proteomes" id="UP000245624"/>
    </source>
</evidence>
<evidence type="ECO:0000256" key="2">
    <source>
        <dbReference type="ARBA" id="ARBA00022448"/>
    </source>
</evidence>
<feature type="transmembrane region" description="Helical" evidence="6">
    <location>
        <begin position="338"/>
        <end position="362"/>
    </location>
</feature>
<feature type="transmembrane region" description="Helical" evidence="6">
    <location>
        <begin position="77"/>
        <end position="95"/>
    </location>
</feature>
<evidence type="ECO:0000259" key="7">
    <source>
        <dbReference type="PROSITE" id="PS50850"/>
    </source>
</evidence>
<dbReference type="Proteomes" id="UP000245624">
    <property type="component" value="Unassembled WGS sequence"/>
</dbReference>
<proteinExistence type="predicted"/>
<dbReference type="EMBL" id="QGTD01000009">
    <property type="protein sequence ID" value="PWU68135.1"/>
    <property type="molecule type" value="Genomic_DNA"/>
</dbReference>
<feature type="transmembrane region" description="Helical" evidence="6">
    <location>
        <begin position="215"/>
        <end position="237"/>
    </location>
</feature>
<evidence type="ECO:0000313" key="8">
    <source>
        <dbReference type="EMBL" id="PWU68135.1"/>
    </source>
</evidence>
<accession>A0A317KXC9</accession>
<dbReference type="SUPFAM" id="SSF103473">
    <property type="entry name" value="MFS general substrate transporter"/>
    <property type="match status" value="1"/>
</dbReference>
<dbReference type="Gene3D" id="1.20.1250.20">
    <property type="entry name" value="MFS general substrate transporter like domains"/>
    <property type="match status" value="2"/>
</dbReference>
<dbReference type="CDD" id="cd17489">
    <property type="entry name" value="MFS_YfcJ_like"/>
    <property type="match status" value="1"/>
</dbReference>
<dbReference type="OrthoDB" id="9814001at2"/>
<keyword evidence="5 6" id="KW-0472">Membrane</keyword>
<name>A0A317KXC9_9BACI</name>
<dbReference type="PANTHER" id="PTHR23531:SF2">
    <property type="entry name" value="PERMEASE"/>
    <property type="match status" value="1"/>
</dbReference>
<feature type="transmembrane region" description="Helical" evidence="6">
    <location>
        <begin position="107"/>
        <end position="124"/>
    </location>
</feature>
<dbReference type="GO" id="GO:0005886">
    <property type="term" value="C:plasma membrane"/>
    <property type="evidence" value="ECO:0007669"/>
    <property type="project" value="UniProtKB-SubCell"/>
</dbReference>
<evidence type="ECO:0000256" key="1">
    <source>
        <dbReference type="ARBA" id="ARBA00004651"/>
    </source>
</evidence>
<feature type="transmembrane region" description="Helical" evidence="6">
    <location>
        <begin position="163"/>
        <end position="184"/>
    </location>
</feature>
<evidence type="ECO:0000256" key="3">
    <source>
        <dbReference type="ARBA" id="ARBA00022692"/>
    </source>
</evidence>
<keyword evidence="2" id="KW-0813">Transport</keyword>
<gene>
    <name evidence="8" type="ORF">DLJ74_11935</name>
</gene>
<dbReference type="PROSITE" id="PS50850">
    <property type="entry name" value="MFS"/>
    <property type="match status" value="1"/>
</dbReference>
<comment type="caution">
    <text evidence="8">The sequence shown here is derived from an EMBL/GenBank/DDBJ whole genome shotgun (WGS) entry which is preliminary data.</text>
</comment>
<dbReference type="AlphaFoldDB" id="A0A317KXC9"/>
<evidence type="ECO:0000256" key="5">
    <source>
        <dbReference type="ARBA" id="ARBA00023136"/>
    </source>
</evidence>
<reference evidence="8 9" key="1">
    <citation type="submission" date="2018-05" db="EMBL/GenBank/DDBJ databases">
        <title>Genomic analysis of Gracilibacillus dipsosauri DD1 reveals novel features of a salt-tolerant amylase.</title>
        <authorList>
            <person name="Deutch C.E."/>
            <person name="Yang S."/>
        </authorList>
    </citation>
    <scope>NUCLEOTIDE SEQUENCE [LARGE SCALE GENOMIC DNA]</scope>
    <source>
        <strain evidence="8 9">DD1</strain>
    </source>
</reference>
<feature type="transmembrane region" description="Helical" evidence="6">
    <location>
        <begin position="274"/>
        <end position="296"/>
    </location>
</feature>
<feature type="transmembrane region" description="Helical" evidence="6">
    <location>
        <begin position="302"/>
        <end position="326"/>
    </location>
</feature>
<evidence type="ECO:0000256" key="6">
    <source>
        <dbReference type="SAM" id="Phobius"/>
    </source>
</evidence>
<dbReference type="InterPro" id="IPR020846">
    <property type="entry name" value="MFS_dom"/>
</dbReference>
<evidence type="ECO:0000256" key="4">
    <source>
        <dbReference type="ARBA" id="ARBA00022989"/>
    </source>
</evidence>
<feature type="transmembrane region" description="Helical" evidence="6">
    <location>
        <begin position="368"/>
        <end position="387"/>
    </location>
</feature>
<dbReference type="GO" id="GO:0022857">
    <property type="term" value="F:transmembrane transporter activity"/>
    <property type="evidence" value="ECO:0007669"/>
    <property type="project" value="InterPro"/>
</dbReference>
<dbReference type="PANTHER" id="PTHR23531">
    <property type="entry name" value="QUINOLENE RESISTANCE PROTEIN NORA"/>
    <property type="match status" value="1"/>
</dbReference>
<feature type="transmembrane region" description="Helical" evidence="6">
    <location>
        <begin position="243"/>
        <end position="262"/>
    </location>
</feature>
<dbReference type="InterPro" id="IPR036259">
    <property type="entry name" value="MFS_trans_sf"/>
</dbReference>
<keyword evidence="9" id="KW-1185">Reference proteome</keyword>
<sequence length="394" mass="43528">MTKEKIWTKNFISISLVNLFVFTTFYALLTTLPLYVMEEWGVTEAKGGLVVTVMLLAAIVIRPLSGNILSRFGKRKMLILTVILFALSVIVYVFIQNFTGLLVLRFWHGIPFAILTTATSALAADIVPKTRRGEGLGYFTMSMNLAIVIGPFLGLTLTQFVTYKTMVIILNIFTIISVFLALLVKDHHKASKDIEMKEEKLTKKLSLQDLFEKNALSTSFIGLLISFAYSSIISYISVYANDLGLSSASSYFFLVFALMMLISRPYLGRWFDTYGALPVIIPCMILFALGFVGLSLSTTATLFLISAGVIGIGYGSLLPFMLSVVVERSPSHRSGHATATFFTLYDSGIALGSFLLGIIVAHTGFVNLFFLLAGFVIMVTFLFLLLFKKQPKVS</sequence>
<keyword evidence="4 6" id="KW-1133">Transmembrane helix</keyword>
<keyword evidence="3 6" id="KW-0812">Transmembrane</keyword>
<feature type="transmembrane region" description="Helical" evidence="6">
    <location>
        <begin position="136"/>
        <end position="157"/>
    </location>
</feature>
<organism evidence="8 9">
    <name type="scientific">Gracilibacillus dipsosauri</name>
    <dbReference type="NCBI Taxonomy" id="178340"/>
    <lineage>
        <taxon>Bacteria</taxon>
        <taxon>Bacillati</taxon>
        <taxon>Bacillota</taxon>
        <taxon>Bacilli</taxon>
        <taxon>Bacillales</taxon>
        <taxon>Bacillaceae</taxon>
        <taxon>Gracilibacillus</taxon>
    </lineage>
</organism>
<protein>
    <submittedName>
        <fullName evidence="8">MFS transporter</fullName>
    </submittedName>
</protein>
<dbReference type="InterPro" id="IPR011701">
    <property type="entry name" value="MFS"/>
</dbReference>
<dbReference type="Pfam" id="PF07690">
    <property type="entry name" value="MFS_1"/>
    <property type="match status" value="1"/>
</dbReference>
<feature type="transmembrane region" description="Helical" evidence="6">
    <location>
        <begin position="47"/>
        <end position="65"/>
    </location>
</feature>
<feature type="transmembrane region" description="Helical" evidence="6">
    <location>
        <begin position="12"/>
        <end position="35"/>
    </location>
</feature>